<reference evidence="2 3" key="1">
    <citation type="journal article" date="2024" name="IMA Fungus">
        <title>IMA Genome - F19 : A genome assembly and annotation guide to empower mycologists, including annotated draft genome sequences of Ceratocystis pirilliformis, Diaporthe australafricana, Fusarium ophioides, Paecilomyces lecythidis, and Sporothrix stenoceras.</title>
        <authorList>
            <person name="Aylward J."/>
            <person name="Wilson A.M."/>
            <person name="Visagie C.M."/>
            <person name="Spraker J."/>
            <person name="Barnes I."/>
            <person name="Buitendag C."/>
            <person name="Ceriani C."/>
            <person name="Del Mar Angel L."/>
            <person name="du Plessis D."/>
            <person name="Fuchs T."/>
            <person name="Gasser K."/>
            <person name="Kramer D."/>
            <person name="Li W."/>
            <person name="Munsamy K."/>
            <person name="Piso A."/>
            <person name="Price J.L."/>
            <person name="Sonnekus B."/>
            <person name="Thomas C."/>
            <person name="van der Nest A."/>
            <person name="van Dijk A."/>
            <person name="van Heerden A."/>
            <person name="van Vuuren N."/>
            <person name="Yilmaz N."/>
            <person name="Duong T.A."/>
            <person name="van der Merwe N.A."/>
            <person name="Wingfield M.J."/>
            <person name="Wingfield B.D."/>
        </authorList>
    </citation>
    <scope>NUCLEOTIDE SEQUENCE [LARGE SCALE GENOMIC DNA]</scope>
    <source>
        <strain evidence="2 3">CMW 18300</strain>
    </source>
</reference>
<dbReference type="EMBL" id="JAWRVE010000109">
    <property type="protein sequence ID" value="KAL1858015.1"/>
    <property type="molecule type" value="Genomic_DNA"/>
</dbReference>
<sequence length="223" mass="23528">MASYQHPRNPSLGHVSEDNAATQSAGPSHPTSTYHVNGVNDSTLAHLPINQISQGPEAWAYTGTEFVRLSTLNRHIAAQAGPKHHCKYCDDNRAFAREDKLVDHLRAVHKFGANAVAEIRAQGRHQPQESGRTHPTVTTVDFAVPMSTPAGHSDAPDGAPAGQTGSNAGLSAGVGLTSFPMFQADFIAGPSSGLAWVPQGDLTNFPKLNAAGIQSFSAAEDYP</sequence>
<feature type="compositionally biased region" description="Polar residues" evidence="1">
    <location>
        <begin position="19"/>
        <end position="37"/>
    </location>
</feature>
<evidence type="ECO:0000313" key="2">
    <source>
        <dbReference type="EMBL" id="KAL1858015.1"/>
    </source>
</evidence>
<gene>
    <name evidence="2" type="ORF">Daus18300_010127</name>
</gene>
<proteinExistence type="predicted"/>
<keyword evidence="3" id="KW-1185">Reference proteome</keyword>
<evidence type="ECO:0000313" key="3">
    <source>
        <dbReference type="Proteomes" id="UP001583177"/>
    </source>
</evidence>
<evidence type="ECO:0000256" key="1">
    <source>
        <dbReference type="SAM" id="MobiDB-lite"/>
    </source>
</evidence>
<organism evidence="2 3">
    <name type="scientific">Diaporthe australafricana</name>
    <dbReference type="NCBI Taxonomy" id="127596"/>
    <lineage>
        <taxon>Eukaryota</taxon>
        <taxon>Fungi</taxon>
        <taxon>Dikarya</taxon>
        <taxon>Ascomycota</taxon>
        <taxon>Pezizomycotina</taxon>
        <taxon>Sordariomycetes</taxon>
        <taxon>Sordariomycetidae</taxon>
        <taxon>Diaporthales</taxon>
        <taxon>Diaporthaceae</taxon>
        <taxon>Diaporthe</taxon>
    </lineage>
</organism>
<feature type="region of interest" description="Disordered" evidence="1">
    <location>
        <begin position="147"/>
        <end position="166"/>
    </location>
</feature>
<name>A0ABR3WC28_9PEZI</name>
<comment type="caution">
    <text evidence="2">The sequence shown here is derived from an EMBL/GenBank/DDBJ whole genome shotgun (WGS) entry which is preliminary data.</text>
</comment>
<protein>
    <recommendedName>
        <fullName evidence="4">C2H2-type domain-containing protein</fullName>
    </recommendedName>
</protein>
<feature type="region of interest" description="Disordered" evidence="1">
    <location>
        <begin position="1"/>
        <end position="37"/>
    </location>
</feature>
<accession>A0ABR3WC28</accession>
<dbReference type="Gene3D" id="3.30.160.60">
    <property type="entry name" value="Classic Zinc Finger"/>
    <property type="match status" value="1"/>
</dbReference>
<evidence type="ECO:0008006" key="4">
    <source>
        <dbReference type="Google" id="ProtNLM"/>
    </source>
</evidence>
<dbReference type="Proteomes" id="UP001583177">
    <property type="component" value="Unassembled WGS sequence"/>
</dbReference>